<proteinExistence type="predicted"/>
<evidence type="ECO:0000313" key="1">
    <source>
        <dbReference type="EMBL" id="RRT43103.1"/>
    </source>
</evidence>
<evidence type="ECO:0000313" key="2">
    <source>
        <dbReference type="Proteomes" id="UP000287651"/>
    </source>
</evidence>
<reference evidence="1 2" key="1">
    <citation type="journal article" date="2014" name="Agronomy (Basel)">
        <title>A Draft Genome Sequence for Ensete ventricosum, the Drought-Tolerant Tree Against Hunger.</title>
        <authorList>
            <person name="Harrison J."/>
            <person name="Moore K.A."/>
            <person name="Paszkiewicz K."/>
            <person name="Jones T."/>
            <person name="Grant M."/>
            <person name="Ambacheew D."/>
            <person name="Muzemil S."/>
            <person name="Studholme D.J."/>
        </authorList>
    </citation>
    <scope>NUCLEOTIDE SEQUENCE [LARGE SCALE GENOMIC DNA]</scope>
</reference>
<organism evidence="1 2">
    <name type="scientific">Ensete ventricosum</name>
    <name type="common">Abyssinian banana</name>
    <name type="synonym">Musa ensete</name>
    <dbReference type="NCBI Taxonomy" id="4639"/>
    <lineage>
        <taxon>Eukaryota</taxon>
        <taxon>Viridiplantae</taxon>
        <taxon>Streptophyta</taxon>
        <taxon>Embryophyta</taxon>
        <taxon>Tracheophyta</taxon>
        <taxon>Spermatophyta</taxon>
        <taxon>Magnoliopsida</taxon>
        <taxon>Liliopsida</taxon>
        <taxon>Zingiberales</taxon>
        <taxon>Musaceae</taxon>
        <taxon>Ensete</taxon>
    </lineage>
</organism>
<dbReference type="Proteomes" id="UP000287651">
    <property type="component" value="Unassembled WGS sequence"/>
</dbReference>
<sequence>MDAAWLEEICVNWGLISVEEGEISCCRGRRGLSSLREGYAAGRRRRRRGWEAATQVETSTAAVAEGHQNKGAPLFLALGGWWQRGATSTDLLGGSQVVEEEDDRERSLRSSWCRRGVAAIDCGEVAAADYWEAAILVLGADVDGRRPLGGSVDRCCVGGRNRCYVTEVSYRRLQWEDVDGELQRRQRRWLGCSLRSCG</sequence>
<protein>
    <submittedName>
        <fullName evidence="1">Uncharacterized protein</fullName>
    </submittedName>
</protein>
<comment type="caution">
    <text evidence="1">The sequence shown here is derived from an EMBL/GenBank/DDBJ whole genome shotgun (WGS) entry which is preliminary data.</text>
</comment>
<dbReference type="EMBL" id="AMZH03017363">
    <property type="protein sequence ID" value="RRT43103.1"/>
    <property type="molecule type" value="Genomic_DNA"/>
</dbReference>
<accession>A0A426XUC3</accession>
<gene>
    <name evidence="1" type="ORF">B296_00050837</name>
</gene>
<dbReference type="AlphaFoldDB" id="A0A426XUC3"/>
<name>A0A426XUC3_ENSVE</name>